<dbReference type="AlphaFoldDB" id="A0A0P1HQ10"/>
<dbReference type="PANTHER" id="PTHR30204">
    <property type="entry name" value="REDOX-CYCLING DRUG-SENSING TRANSCRIPTIONAL ACTIVATOR SOXR"/>
    <property type="match status" value="1"/>
</dbReference>
<dbReference type="PROSITE" id="PS50937">
    <property type="entry name" value="HTH_MERR_2"/>
    <property type="match status" value="1"/>
</dbReference>
<organism evidence="4 5">
    <name type="scientific">Leisingera aquaemixtae</name>
    <dbReference type="NCBI Taxonomy" id="1396826"/>
    <lineage>
        <taxon>Bacteria</taxon>
        <taxon>Pseudomonadati</taxon>
        <taxon>Pseudomonadota</taxon>
        <taxon>Alphaproteobacteria</taxon>
        <taxon>Rhodobacterales</taxon>
        <taxon>Roseobacteraceae</taxon>
        <taxon>Leisingera</taxon>
    </lineage>
</organism>
<dbReference type="GO" id="GO:0003677">
    <property type="term" value="F:DNA binding"/>
    <property type="evidence" value="ECO:0007669"/>
    <property type="project" value="UniProtKB-KW"/>
</dbReference>
<dbReference type="SUPFAM" id="SSF46955">
    <property type="entry name" value="Putative DNA-binding domain"/>
    <property type="match status" value="1"/>
</dbReference>
<dbReference type="SMART" id="SM00422">
    <property type="entry name" value="HTH_MERR"/>
    <property type="match status" value="1"/>
</dbReference>
<dbReference type="STRING" id="1396826.PHA8399_04265"/>
<keyword evidence="1" id="KW-0238">DNA-binding</keyword>
<evidence type="ECO:0000256" key="2">
    <source>
        <dbReference type="SAM" id="MobiDB-lite"/>
    </source>
</evidence>
<feature type="compositionally biased region" description="Low complexity" evidence="2">
    <location>
        <begin position="464"/>
        <end position="473"/>
    </location>
</feature>
<proteinExistence type="predicted"/>
<evidence type="ECO:0000313" key="5">
    <source>
        <dbReference type="Proteomes" id="UP000051326"/>
    </source>
</evidence>
<evidence type="ECO:0000313" key="4">
    <source>
        <dbReference type="EMBL" id="CUI02103.1"/>
    </source>
</evidence>
<dbReference type="Gene3D" id="1.10.1660.10">
    <property type="match status" value="1"/>
</dbReference>
<dbReference type="InterPro" id="IPR009061">
    <property type="entry name" value="DNA-bd_dom_put_sf"/>
</dbReference>
<gene>
    <name evidence="4" type="ORF">PHA8399_04265</name>
</gene>
<feature type="compositionally biased region" description="Low complexity" evidence="2">
    <location>
        <begin position="266"/>
        <end position="280"/>
    </location>
</feature>
<feature type="compositionally biased region" description="Low complexity" evidence="2">
    <location>
        <begin position="298"/>
        <end position="322"/>
    </location>
</feature>
<feature type="compositionally biased region" description="Low complexity" evidence="2">
    <location>
        <begin position="505"/>
        <end position="525"/>
    </location>
</feature>
<dbReference type="Pfam" id="PF13411">
    <property type="entry name" value="MerR_1"/>
    <property type="match status" value="1"/>
</dbReference>
<evidence type="ECO:0000259" key="3">
    <source>
        <dbReference type="PROSITE" id="PS50937"/>
    </source>
</evidence>
<dbReference type="CDD" id="cd04765">
    <property type="entry name" value="HTH_MlrA-like_sg2"/>
    <property type="match status" value="1"/>
</dbReference>
<feature type="domain" description="HTH merR-type" evidence="3">
    <location>
        <begin position="10"/>
        <end position="78"/>
    </location>
</feature>
<dbReference type="PANTHER" id="PTHR30204:SF15">
    <property type="entry name" value="BLL5018 PROTEIN"/>
    <property type="match status" value="1"/>
</dbReference>
<dbReference type="InterPro" id="IPR047057">
    <property type="entry name" value="MerR_fam"/>
</dbReference>
<reference evidence="4 5" key="1">
    <citation type="submission" date="2015-09" db="EMBL/GenBank/DDBJ databases">
        <authorList>
            <consortium name="Swine Surveillance"/>
        </authorList>
    </citation>
    <scope>NUCLEOTIDE SEQUENCE [LARGE SCALE GENOMIC DNA]</scope>
    <source>
        <strain evidence="4 5">CECT 8399</strain>
    </source>
</reference>
<evidence type="ECO:0000256" key="1">
    <source>
        <dbReference type="ARBA" id="ARBA00023125"/>
    </source>
</evidence>
<feature type="compositionally biased region" description="Low complexity" evidence="2">
    <location>
        <begin position="175"/>
        <end position="186"/>
    </location>
</feature>
<feature type="compositionally biased region" description="Low complexity" evidence="2">
    <location>
        <begin position="226"/>
        <end position="258"/>
    </location>
</feature>
<dbReference type="GO" id="GO:0003700">
    <property type="term" value="F:DNA-binding transcription factor activity"/>
    <property type="evidence" value="ECO:0007669"/>
    <property type="project" value="InterPro"/>
</dbReference>
<sequence>MSKSPDAFRTISEVADWLGVQAHVLRFWESKFTQVKPVKRAGGRRYYRPADMRLLGGIKKLLHDDGMSIKDVQALLREHGPAHVAEFSHPVDGAAAERSAPVPPADRLGDDWQSSLELSHEQAAEEDTGSEASNVVGFPQQDAAADDILQDPADAPAAVIPAAPADAPETEETAADAAEPAAAPEPQMRMDLAAPAAETGAEDETGAAAESEPGPSAPSPLEAQDPAADGTAPAAAEATETPHAPAVEPDTASPWSEAAAEDSAEETTATAAAPADSAPLDPAPEDRQDPQDGDDSAGWEAGTEPAAAPPAAAEAQPDAPDGFGTPAETGSAETLPDEPPLTAAEPPVLEDTSAAETLRADAQEPADSAQPVDPAPQAAPDFPADSDTADLPEQFSAQETAEDHTGPAAADPLAAPSPEPDPSLDTLAAAAGVQPEEPLDFGNGAEPFAAAMEADPGADDADAAADPAAAFPPHDLDQAARQVDALEFGSGFDPDADADAEPDQPQDSPAAAPEAETGEAADAPAHVLPHPGVLSHLAAVRSLPPQTVAAIAACAEDLRALAARGAVAGPPVSGAGSGLDLP</sequence>
<feature type="region of interest" description="Disordered" evidence="2">
    <location>
        <begin position="165"/>
        <end position="528"/>
    </location>
</feature>
<feature type="compositionally biased region" description="Low complexity" evidence="2">
    <location>
        <begin position="365"/>
        <end position="386"/>
    </location>
</feature>
<dbReference type="Proteomes" id="UP000051326">
    <property type="component" value="Unassembled WGS sequence"/>
</dbReference>
<name>A0A0P1HQ10_9RHOB</name>
<dbReference type="EMBL" id="CYSR01000040">
    <property type="protein sequence ID" value="CUI02103.1"/>
    <property type="molecule type" value="Genomic_DNA"/>
</dbReference>
<accession>A0A0P1HQ10</accession>
<protein>
    <submittedName>
        <fullName evidence="4">MerR family regulatory protein</fullName>
    </submittedName>
</protein>
<dbReference type="InterPro" id="IPR000551">
    <property type="entry name" value="MerR-type_HTH_dom"/>
</dbReference>
<feature type="compositionally biased region" description="Acidic residues" evidence="2">
    <location>
        <begin position="494"/>
        <end position="504"/>
    </location>
</feature>
<dbReference type="RefSeq" id="WP_244270278.1">
    <property type="nucleotide sequence ID" value="NZ_CYSR01000040.1"/>
</dbReference>